<dbReference type="GO" id="GO:0006071">
    <property type="term" value="P:glycerol metabolic process"/>
    <property type="evidence" value="ECO:0007669"/>
    <property type="project" value="UniProtKB-KW"/>
</dbReference>
<protein>
    <recommendedName>
        <fullName evidence="4">diacylglycerol O-acyltransferase</fullName>
        <ecNumber evidence="4">2.3.1.20</ecNumber>
    </recommendedName>
</protein>
<name>A0AAU7B0F8_9ACTN</name>
<keyword evidence="5" id="KW-0444">Lipid biosynthesis</keyword>
<evidence type="ECO:0000256" key="6">
    <source>
        <dbReference type="ARBA" id="ARBA00022679"/>
    </source>
</evidence>
<evidence type="ECO:0000259" key="11">
    <source>
        <dbReference type="Pfam" id="PF03007"/>
    </source>
</evidence>
<dbReference type="Gene3D" id="3.30.559.30">
    <property type="entry name" value="Nonribosomal peptide synthetase, condensation domain"/>
    <property type="match status" value="1"/>
</dbReference>
<dbReference type="Pfam" id="PF06974">
    <property type="entry name" value="WS_DGAT_C"/>
    <property type="match status" value="1"/>
</dbReference>
<comment type="pathway">
    <text evidence="1">Glycerolipid metabolism; triacylglycerol biosynthesis.</text>
</comment>
<dbReference type="GO" id="GO:0019432">
    <property type="term" value="P:triglyceride biosynthetic process"/>
    <property type="evidence" value="ECO:0007669"/>
    <property type="project" value="TreeGrafter"/>
</dbReference>
<dbReference type="EC" id="2.3.1.20" evidence="4"/>
<evidence type="ECO:0000256" key="4">
    <source>
        <dbReference type="ARBA" id="ARBA00013244"/>
    </source>
</evidence>
<evidence type="ECO:0000256" key="1">
    <source>
        <dbReference type="ARBA" id="ARBA00004771"/>
    </source>
</evidence>
<gene>
    <name evidence="13" type="ORF">DSM112329_04217</name>
</gene>
<dbReference type="GO" id="GO:0051701">
    <property type="term" value="P:biological process involved in interaction with host"/>
    <property type="evidence" value="ECO:0007669"/>
    <property type="project" value="TreeGrafter"/>
</dbReference>
<evidence type="ECO:0000256" key="9">
    <source>
        <dbReference type="ARBA" id="ARBA00023315"/>
    </source>
</evidence>
<dbReference type="SUPFAM" id="SSF52777">
    <property type="entry name" value="CoA-dependent acyltransferases"/>
    <property type="match status" value="1"/>
</dbReference>
<keyword evidence="7" id="KW-0319">Glycerol metabolism</keyword>
<evidence type="ECO:0000256" key="10">
    <source>
        <dbReference type="ARBA" id="ARBA00048109"/>
    </source>
</evidence>
<feature type="domain" description="O-acyltransferase WSD1-like N-terminal" evidence="11">
    <location>
        <begin position="20"/>
        <end position="281"/>
    </location>
</feature>
<dbReference type="PANTHER" id="PTHR31650">
    <property type="entry name" value="O-ACYLTRANSFERASE (WSD1-LIKE) FAMILY PROTEIN"/>
    <property type="match status" value="1"/>
</dbReference>
<dbReference type="InterPro" id="IPR023213">
    <property type="entry name" value="CAT-like_dom_sf"/>
</dbReference>
<keyword evidence="6 13" id="KW-0808">Transferase</keyword>
<comment type="similarity">
    <text evidence="3">Belongs to the long-chain O-acyltransferase family.</text>
</comment>
<proteinExistence type="inferred from homology"/>
<comment type="pathway">
    <text evidence="2">Lipid metabolism.</text>
</comment>
<dbReference type="GO" id="GO:0071731">
    <property type="term" value="P:response to nitric oxide"/>
    <property type="evidence" value="ECO:0007669"/>
    <property type="project" value="TreeGrafter"/>
</dbReference>
<evidence type="ECO:0000313" key="13">
    <source>
        <dbReference type="EMBL" id="XAY07336.1"/>
    </source>
</evidence>
<dbReference type="KEGG" id="parq:DSM112329_04217"/>
<dbReference type="Gene3D" id="3.30.559.10">
    <property type="entry name" value="Chloramphenicol acetyltransferase-like domain"/>
    <property type="match status" value="1"/>
</dbReference>
<dbReference type="AlphaFoldDB" id="A0AAU7B0F8"/>
<feature type="domain" description="O-acyltransferase WSD1 C-terminal" evidence="12">
    <location>
        <begin position="321"/>
        <end position="460"/>
    </location>
</feature>
<evidence type="ECO:0000259" key="12">
    <source>
        <dbReference type="Pfam" id="PF06974"/>
    </source>
</evidence>
<organism evidence="13">
    <name type="scientific">Paraconexibacter sp. AEG42_29</name>
    <dbReference type="NCBI Taxonomy" id="2997339"/>
    <lineage>
        <taxon>Bacteria</taxon>
        <taxon>Bacillati</taxon>
        <taxon>Actinomycetota</taxon>
        <taxon>Thermoleophilia</taxon>
        <taxon>Solirubrobacterales</taxon>
        <taxon>Paraconexibacteraceae</taxon>
        <taxon>Paraconexibacter</taxon>
    </lineage>
</organism>
<dbReference type="Pfam" id="PF03007">
    <property type="entry name" value="WS_DGAT_cat"/>
    <property type="match status" value="1"/>
</dbReference>
<keyword evidence="9 13" id="KW-0012">Acyltransferase</keyword>
<evidence type="ECO:0000256" key="8">
    <source>
        <dbReference type="ARBA" id="ARBA00023098"/>
    </source>
</evidence>
<dbReference type="GO" id="GO:0005886">
    <property type="term" value="C:plasma membrane"/>
    <property type="evidence" value="ECO:0007669"/>
    <property type="project" value="TreeGrafter"/>
</dbReference>
<dbReference type="InterPro" id="IPR004255">
    <property type="entry name" value="O-acyltransferase_WSD1_N"/>
</dbReference>
<reference evidence="13" key="1">
    <citation type="submission" date="2022-12" db="EMBL/GenBank/DDBJ databases">
        <title>Paraconexibacter alkalitolerans sp. nov. and Baekduia alba sp. nov., isolated from soil and emended description of the genera Paraconexibacter (Chun et al., 2020) and Baekduia (An et al., 2020).</title>
        <authorList>
            <person name="Vieira S."/>
            <person name="Huber K.J."/>
            <person name="Geppert A."/>
            <person name="Wolf J."/>
            <person name="Neumann-Schaal M."/>
            <person name="Muesken M."/>
            <person name="Overmann J."/>
        </authorList>
    </citation>
    <scope>NUCLEOTIDE SEQUENCE</scope>
    <source>
        <strain evidence="13">AEG42_29</strain>
    </source>
</reference>
<sequence>MSQENEMFKELEQWGRDPKLGELDALMWRTERHPESSWTGLVVQMLDRPPDWDRLREAHAWFVDMVPRWRDRVVDPLVPVGTPTWVPDESFDLDFHLRRVALGGPATERQFLDYCQSVALVPLDRSRPPWVTTLVEGLEGGRSALLLQVQHVLMDGMAFTHLLSRVLNPAREPMHKPAVGRTHAEPVGQVKVTRDEVSRQLQAAPRLVAGLAGGVQRSLTHPRDSLRYADSLRRVLTPPAANSSKVLQGGSRRLWRFGTLECAVADLKSAGRAAGGSLNDTFVAVLLGGLRRYCAAFGEDLGDVPISLPVAMRTPENATGGNKFAGAFFAAPSGVADPAERIREMHRRVDIVRSEPALDFLGHLTPALNRTPSPLATALLGSMNARSVLTTSSWPGIAEERYVAGAKTERMYVFAPLPGTVLTGAMATHVGVCCVAMNADGETFEDSELLWASMRESLAEVLALG</sequence>
<dbReference type="InterPro" id="IPR045034">
    <property type="entry name" value="O-acyltransferase_WSD1-like"/>
</dbReference>
<dbReference type="GO" id="GO:0001666">
    <property type="term" value="P:response to hypoxia"/>
    <property type="evidence" value="ECO:0007669"/>
    <property type="project" value="TreeGrafter"/>
</dbReference>
<dbReference type="PANTHER" id="PTHR31650:SF1">
    <property type="entry name" value="WAX ESTER SYNTHASE_DIACYLGLYCEROL ACYLTRANSFERASE 4-RELATED"/>
    <property type="match status" value="1"/>
</dbReference>
<evidence type="ECO:0000256" key="5">
    <source>
        <dbReference type="ARBA" id="ARBA00022516"/>
    </source>
</evidence>
<evidence type="ECO:0000256" key="3">
    <source>
        <dbReference type="ARBA" id="ARBA00009587"/>
    </source>
</evidence>
<evidence type="ECO:0000256" key="2">
    <source>
        <dbReference type="ARBA" id="ARBA00005189"/>
    </source>
</evidence>
<dbReference type="GO" id="GO:0004144">
    <property type="term" value="F:diacylglycerol O-acyltransferase activity"/>
    <property type="evidence" value="ECO:0007669"/>
    <property type="project" value="UniProtKB-EC"/>
</dbReference>
<evidence type="ECO:0000256" key="7">
    <source>
        <dbReference type="ARBA" id="ARBA00022798"/>
    </source>
</evidence>
<comment type="catalytic activity">
    <reaction evidence="10">
        <text>an acyl-CoA + a 1,2-diacyl-sn-glycerol = a triacyl-sn-glycerol + CoA</text>
        <dbReference type="Rhea" id="RHEA:10868"/>
        <dbReference type="ChEBI" id="CHEBI:17815"/>
        <dbReference type="ChEBI" id="CHEBI:57287"/>
        <dbReference type="ChEBI" id="CHEBI:58342"/>
        <dbReference type="ChEBI" id="CHEBI:64615"/>
        <dbReference type="EC" id="2.3.1.20"/>
    </reaction>
</comment>
<dbReference type="EMBL" id="CP114014">
    <property type="protein sequence ID" value="XAY07336.1"/>
    <property type="molecule type" value="Genomic_DNA"/>
</dbReference>
<keyword evidence="8" id="KW-0443">Lipid metabolism</keyword>
<accession>A0AAU7B0F8</accession>
<dbReference type="InterPro" id="IPR009721">
    <property type="entry name" value="O-acyltransferase_WSD1_C"/>
</dbReference>